<dbReference type="PANTHER" id="PTHR43776">
    <property type="entry name" value="TRANSPORT ATP-BINDING PROTEIN"/>
    <property type="match status" value="1"/>
</dbReference>
<dbReference type="PANTHER" id="PTHR43776:SF15">
    <property type="entry name" value="GLUTATHIONE IMPORT ATP-BINDING PROTEIN GSIA"/>
    <property type="match status" value="1"/>
</dbReference>
<comment type="subunit">
    <text evidence="2">The complex is composed of two ATP-binding proteins (GsiA), two transmembrane proteins (GsiC and GsiD) and a solute-binding protein (GsiB).</text>
</comment>
<dbReference type="OrthoDB" id="8456289at2"/>
<keyword evidence="11" id="KW-0472">Membrane</keyword>
<evidence type="ECO:0000259" key="17">
    <source>
        <dbReference type="PROSITE" id="PS50893"/>
    </source>
</evidence>
<dbReference type="GO" id="GO:0015833">
    <property type="term" value="P:peptide transport"/>
    <property type="evidence" value="ECO:0007669"/>
    <property type="project" value="InterPro"/>
</dbReference>
<comment type="similarity">
    <text evidence="13">Belongs to the ABC transporter superfamily. Glutathione importer (TC 3.A.1.5.11) family.</text>
</comment>
<sequence>MTDTRDADIPIRRKVQEKTKAADRGGPAQPLVIARDLKCHFPVRKGVFNRKATAVRAVDGVSFTVEKGETLGIVGESGCGKSTTARLLVGLTGLNAGDLIFDGDRLGEDLSLKELWDGVQMVFQDSYASLNPRLTIEETIAFGPKMRGVASGAARRLSHELLERVGLAPGRFAGRYPHELSGGQRQRVNIARSLAMKPRLVILDEAVSALDKSVEAQVLNLLKELKDEFGLTFVFISHDLNVVRYISDRIMVMYLGEVVEIGPVGSVWDKRAHPYTAALFAAMPSMDPDNRTEVPPLLGDPPNPIDPPSGCRFHTRCPFAESVCSAAKPKIVAVDGAQGHEAACHMLDPVSGHSKSAGGAHLEAAE</sequence>
<dbReference type="PROSITE" id="PS50893">
    <property type="entry name" value="ABC_TRANSPORTER_2"/>
    <property type="match status" value="1"/>
</dbReference>
<keyword evidence="19" id="KW-1185">Reference proteome</keyword>
<evidence type="ECO:0000256" key="3">
    <source>
        <dbReference type="ARBA" id="ARBA00022448"/>
    </source>
</evidence>
<keyword evidence="10" id="KW-1278">Translocase</keyword>
<dbReference type="Gene3D" id="3.40.50.300">
    <property type="entry name" value="P-loop containing nucleotide triphosphate hydrolases"/>
    <property type="match status" value="1"/>
</dbReference>
<keyword evidence="7" id="KW-0547">Nucleotide-binding</keyword>
<dbReference type="Proteomes" id="UP000192656">
    <property type="component" value="Unassembled WGS sequence"/>
</dbReference>
<evidence type="ECO:0000256" key="15">
    <source>
        <dbReference type="ARBA" id="ARBA00041187"/>
    </source>
</evidence>
<comment type="catalytic activity">
    <reaction evidence="16">
        <text>glutathione(out) + ATP + H2O = glutathione(in) + ADP + phosphate + H(+)</text>
        <dbReference type="Rhea" id="RHEA:29791"/>
        <dbReference type="ChEBI" id="CHEBI:15377"/>
        <dbReference type="ChEBI" id="CHEBI:15378"/>
        <dbReference type="ChEBI" id="CHEBI:30616"/>
        <dbReference type="ChEBI" id="CHEBI:43474"/>
        <dbReference type="ChEBI" id="CHEBI:57925"/>
        <dbReference type="ChEBI" id="CHEBI:456216"/>
        <dbReference type="EC" id="7.4.2.10"/>
    </reaction>
</comment>
<evidence type="ECO:0000256" key="11">
    <source>
        <dbReference type="ARBA" id="ARBA00023136"/>
    </source>
</evidence>
<dbReference type="GO" id="GO:0005524">
    <property type="term" value="F:ATP binding"/>
    <property type="evidence" value="ECO:0007669"/>
    <property type="project" value="UniProtKB-KW"/>
</dbReference>
<comment type="function">
    <text evidence="12">Part of the ABC transporter complex GsiABCD involved in glutathione import. Responsible for energy coupling to the transport system.</text>
</comment>
<dbReference type="RefSeq" id="WP_084408518.1">
    <property type="nucleotide sequence ID" value="NZ_FWXR01000002.1"/>
</dbReference>
<dbReference type="InterPro" id="IPR003593">
    <property type="entry name" value="AAA+_ATPase"/>
</dbReference>
<dbReference type="GO" id="GO:0005886">
    <property type="term" value="C:plasma membrane"/>
    <property type="evidence" value="ECO:0007669"/>
    <property type="project" value="UniProtKB-SubCell"/>
</dbReference>
<reference evidence="18 19" key="1">
    <citation type="submission" date="2017-04" db="EMBL/GenBank/DDBJ databases">
        <authorList>
            <person name="Afonso C.L."/>
            <person name="Miller P.J."/>
            <person name="Scott M.A."/>
            <person name="Spackman E."/>
            <person name="Goraichik I."/>
            <person name="Dimitrov K.M."/>
            <person name="Suarez D.L."/>
            <person name="Swayne D.E."/>
        </authorList>
    </citation>
    <scope>NUCLEOTIDE SEQUENCE [LARGE SCALE GENOMIC DNA]</scope>
    <source>
        <strain evidence="18 19">CGMCC 1.10972</strain>
    </source>
</reference>
<dbReference type="CDD" id="cd03257">
    <property type="entry name" value="ABC_NikE_OppD_transporters"/>
    <property type="match status" value="1"/>
</dbReference>
<dbReference type="PROSITE" id="PS00211">
    <property type="entry name" value="ABC_TRANSPORTER_1"/>
    <property type="match status" value="1"/>
</dbReference>
<keyword evidence="5" id="KW-0997">Cell inner membrane</keyword>
<evidence type="ECO:0000256" key="2">
    <source>
        <dbReference type="ARBA" id="ARBA00011469"/>
    </source>
</evidence>
<evidence type="ECO:0000256" key="5">
    <source>
        <dbReference type="ARBA" id="ARBA00022519"/>
    </source>
</evidence>
<protein>
    <recommendedName>
        <fullName evidence="15">Glutathione import ATP-binding protein GsiA</fullName>
        <ecNumber evidence="14">7.4.2.10</ecNumber>
    </recommendedName>
</protein>
<dbReference type="SUPFAM" id="SSF52540">
    <property type="entry name" value="P-loop containing nucleoside triphosphate hydrolases"/>
    <property type="match status" value="1"/>
</dbReference>
<evidence type="ECO:0000256" key="7">
    <source>
        <dbReference type="ARBA" id="ARBA00022741"/>
    </source>
</evidence>
<dbReference type="Pfam" id="PF08352">
    <property type="entry name" value="oligo_HPY"/>
    <property type="match status" value="1"/>
</dbReference>
<evidence type="ECO:0000256" key="9">
    <source>
        <dbReference type="ARBA" id="ARBA00022840"/>
    </source>
</evidence>
<dbReference type="FunFam" id="3.40.50.300:FF:000016">
    <property type="entry name" value="Oligopeptide ABC transporter ATP-binding component"/>
    <property type="match status" value="1"/>
</dbReference>
<evidence type="ECO:0000256" key="14">
    <source>
        <dbReference type="ARBA" id="ARBA00039050"/>
    </source>
</evidence>
<dbReference type="SMART" id="SM00382">
    <property type="entry name" value="AAA"/>
    <property type="match status" value="1"/>
</dbReference>
<dbReference type="EMBL" id="FWXR01000002">
    <property type="protein sequence ID" value="SMC40681.1"/>
    <property type="molecule type" value="Genomic_DNA"/>
</dbReference>
<dbReference type="InterPro" id="IPR003439">
    <property type="entry name" value="ABC_transporter-like_ATP-bd"/>
</dbReference>
<feature type="domain" description="ABC transporter" evidence="17">
    <location>
        <begin position="43"/>
        <end position="280"/>
    </location>
</feature>
<dbReference type="EC" id="7.4.2.10" evidence="14"/>
<comment type="subcellular location">
    <subcellularLocation>
        <location evidence="1">Cell inner membrane</location>
        <topology evidence="1">Peripheral membrane protein</topology>
    </subcellularLocation>
</comment>
<dbReference type="NCBIfam" id="TIGR01727">
    <property type="entry name" value="oligo_HPY"/>
    <property type="match status" value="1"/>
</dbReference>
<evidence type="ECO:0000256" key="16">
    <source>
        <dbReference type="ARBA" id="ARBA00047640"/>
    </source>
</evidence>
<keyword evidence="6" id="KW-0677">Repeat</keyword>
<evidence type="ECO:0000256" key="4">
    <source>
        <dbReference type="ARBA" id="ARBA00022475"/>
    </source>
</evidence>
<keyword evidence="4" id="KW-1003">Cell membrane</keyword>
<evidence type="ECO:0000256" key="10">
    <source>
        <dbReference type="ARBA" id="ARBA00022967"/>
    </source>
</evidence>
<evidence type="ECO:0000256" key="6">
    <source>
        <dbReference type="ARBA" id="ARBA00022737"/>
    </source>
</evidence>
<dbReference type="InterPro" id="IPR027417">
    <property type="entry name" value="P-loop_NTPase"/>
</dbReference>
<evidence type="ECO:0000256" key="1">
    <source>
        <dbReference type="ARBA" id="ARBA00004417"/>
    </source>
</evidence>
<evidence type="ECO:0000256" key="12">
    <source>
        <dbReference type="ARBA" id="ARBA00037530"/>
    </source>
</evidence>
<dbReference type="Pfam" id="PF00005">
    <property type="entry name" value="ABC_tran"/>
    <property type="match status" value="1"/>
</dbReference>
<dbReference type="GO" id="GO:0016887">
    <property type="term" value="F:ATP hydrolysis activity"/>
    <property type="evidence" value="ECO:0007669"/>
    <property type="project" value="InterPro"/>
</dbReference>
<dbReference type="STRING" id="937218.SAMN06297251_10247"/>
<name>A0A1W1YXX7_9HYPH</name>
<keyword evidence="3" id="KW-0813">Transport</keyword>
<gene>
    <name evidence="18" type="ORF">SAMN06297251_10247</name>
</gene>
<keyword evidence="9 18" id="KW-0067">ATP-binding</keyword>
<accession>A0A1W1YXX7</accession>
<evidence type="ECO:0000313" key="19">
    <source>
        <dbReference type="Proteomes" id="UP000192656"/>
    </source>
</evidence>
<dbReference type="GO" id="GO:0055085">
    <property type="term" value="P:transmembrane transport"/>
    <property type="evidence" value="ECO:0007669"/>
    <property type="project" value="UniProtKB-ARBA"/>
</dbReference>
<dbReference type="InterPro" id="IPR050319">
    <property type="entry name" value="ABC_transp_ATP-bind"/>
</dbReference>
<dbReference type="InterPro" id="IPR017871">
    <property type="entry name" value="ABC_transporter-like_CS"/>
</dbReference>
<evidence type="ECO:0000256" key="8">
    <source>
        <dbReference type="ARBA" id="ARBA00022801"/>
    </source>
</evidence>
<proteinExistence type="inferred from homology"/>
<dbReference type="AlphaFoldDB" id="A0A1W1YXX7"/>
<evidence type="ECO:0000256" key="13">
    <source>
        <dbReference type="ARBA" id="ARBA00038416"/>
    </source>
</evidence>
<dbReference type="InterPro" id="IPR013563">
    <property type="entry name" value="Oligopep_ABC_C"/>
</dbReference>
<keyword evidence="8" id="KW-0378">Hydrolase</keyword>
<organism evidence="18 19">
    <name type="scientific">Fulvimarina manganoxydans</name>
    <dbReference type="NCBI Taxonomy" id="937218"/>
    <lineage>
        <taxon>Bacteria</taxon>
        <taxon>Pseudomonadati</taxon>
        <taxon>Pseudomonadota</taxon>
        <taxon>Alphaproteobacteria</taxon>
        <taxon>Hyphomicrobiales</taxon>
        <taxon>Aurantimonadaceae</taxon>
        <taxon>Fulvimarina</taxon>
    </lineage>
</organism>
<evidence type="ECO:0000313" key="18">
    <source>
        <dbReference type="EMBL" id="SMC40681.1"/>
    </source>
</evidence>